<evidence type="ECO:0000256" key="1">
    <source>
        <dbReference type="ARBA" id="ARBA00007613"/>
    </source>
</evidence>
<reference evidence="10 11" key="1">
    <citation type="submission" date="2017-08" db="EMBL/GenBank/DDBJ databases">
        <title>Infants hospitalized years apart are colonized by the same room-sourced microbial strains.</title>
        <authorList>
            <person name="Brooks B."/>
            <person name="Olm M.R."/>
            <person name="Firek B.A."/>
            <person name="Baker R."/>
            <person name="Thomas B.C."/>
            <person name="Morowitz M.J."/>
            <person name="Banfield J.F."/>
        </authorList>
    </citation>
    <scope>NUCLEOTIDE SEQUENCE [LARGE SCALE GENOMIC DNA]</scope>
    <source>
        <strain evidence="10">S2_009_000_R2_77</strain>
    </source>
</reference>
<accession>A0A2W5D5E1</accession>
<dbReference type="InterPro" id="IPR010131">
    <property type="entry name" value="MdtP/NodT-like"/>
</dbReference>
<feature type="chain" id="PRO_5015800236" evidence="8">
    <location>
        <begin position="21"/>
        <end position="456"/>
    </location>
</feature>
<comment type="subcellular location">
    <subcellularLocation>
        <location evidence="8">Cell outer membrane</location>
        <topology evidence="8">Lipid-anchor</topology>
    </subcellularLocation>
</comment>
<dbReference type="PANTHER" id="PTHR30203">
    <property type="entry name" value="OUTER MEMBRANE CATION EFFLUX PROTEIN"/>
    <property type="match status" value="1"/>
</dbReference>
<evidence type="ECO:0000256" key="5">
    <source>
        <dbReference type="ARBA" id="ARBA00023139"/>
    </source>
</evidence>
<feature type="coiled-coil region" evidence="9">
    <location>
        <begin position="178"/>
        <end position="243"/>
    </location>
</feature>
<comment type="similarity">
    <text evidence="1 8">Belongs to the outer membrane factor (OMF) (TC 1.B.17) family.</text>
</comment>
<keyword evidence="4 8" id="KW-0472">Membrane</keyword>
<dbReference type="InterPro" id="IPR003423">
    <property type="entry name" value="OMP_efflux"/>
</dbReference>
<evidence type="ECO:0000256" key="6">
    <source>
        <dbReference type="ARBA" id="ARBA00023237"/>
    </source>
</evidence>
<evidence type="ECO:0000256" key="9">
    <source>
        <dbReference type="SAM" id="Coils"/>
    </source>
</evidence>
<dbReference type="Proteomes" id="UP000249198">
    <property type="component" value="Unassembled WGS sequence"/>
</dbReference>
<protein>
    <submittedName>
        <fullName evidence="10">Transporter</fullName>
    </submittedName>
</protein>
<evidence type="ECO:0000256" key="7">
    <source>
        <dbReference type="ARBA" id="ARBA00023288"/>
    </source>
</evidence>
<keyword evidence="5 8" id="KW-0564">Palmitate</keyword>
<sequence length="456" mass="47844">MSRYPLTLLALLALAGCSSAPEAPQALPAAPIAWNHAVSAAAAPDAQWWRAFASAELDALVEQGLADNFDLAAAVARLRQAEASARAAGAPLLPRLDGNLGASREGRPGGDADVAGNLYSGGLAASYEVDLWGRLSADRQAAEAELAASRFDRDALRLTLSASLGETWLRQVALAERLRLAELNLANAERVLATVQARQVAGSATLLELAQQRGLVAEQRRSREELRQQADDVRSALAVLLGQAVPAEPSSVELTALVVPSVSAGLPSELLLRRPDLARAEAQLSAADADLRAARAAMLPRLNLSAGASASAGSLNRVFADPVYSLAAALTAPIFEGGALAAERDRAAARREELLADYRQSIVAAFADVQMALNAGAGVEAQWQAQQEVQAQAERALQLAERRYRAGAEDLLNLLDAQRTLYAAEDQSAQLRLARLQASVALARALGGGWQAATGE</sequence>
<evidence type="ECO:0000256" key="3">
    <source>
        <dbReference type="ARBA" id="ARBA00022692"/>
    </source>
</evidence>
<dbReference type="AlphaFoldDB" id="A0A2W5D5E1"/>
<comment type="caution">
    <text evidence="10">The sequence shown here is derived from an EMBL/GenBank/DDBJ whole genome shotgun (WGS) entry which is preliminary data.</text>
</comment>
<dbReference type="Gene3D" id="1.20.1600.10">
    <property type="entry name" value="Outer membrane efflux proteins (OEP)"/>
    <property type="match status" value="1"/>
</dbReference>
<proteinExistence type="inferred from homology"/>
<evidence type="ECO:0000256" key="2">
    <source>
        <dbReference type="ARBA" id="ARBA00022452"/>
    </source>
</evidence>
<dbReference type="GO" id="GO:0009279">
    <property type="term" value="C:cell outer membrane"/>
    <property type="evidence" value="ECO:0007669"/>
    <property type="project" value="UniProtKB-SubCell"/>
</dbReference>
<evidence type="ECO:0000256" key="4">
    <source>
        <dbReference type="ARBA" id="ARBA00023136"/>
    </source>
</evidence>
<dbReference type="Gene3D" id="2.20.200.10">
    <property type="entry name" value="Outer membrane efflux proteins (OEP)"/>
    <property type="match status" value="1"/>
</dbReference>
<dbReference type="EMBL" id="QFOH01000009">
    <property type="protein sequence ID" value="PZP24467.1"/>
    <property type="molecule type" value="Genomic_DNA"/>
</dbReference>
<evidence type="ECO:0000256" key="8">
    <source>
        <dbReference type="RuleBase" id="RU362097"/>
    </source>
</evidence>
<feature type="signal peptide" evidence="8">
    <location>
        <begin position="1"/>
        <end position="20"/>
    </location>
</feature>
<keyword evidence="2 8" id="KW-1134">Transmembrane beta strand</keyword>
<name>A0A2W5D5E1_9PSED</name>
<keyword evidence="3 8" id="KW-0812">Transmembrane</keyword>
<dbReference type="RefSeq" id="WP_273230960.1">
    <property type="nucleotide sequence ID" value="NZ_QFOH01000009.1"/>
</dbReference>
<gene>
    <name evidence="10" type="ORF">DI599_08485</name>
</gene>
<keyword evidence="6" id="KW-0998">Cell outer membrane</keyword>
<dbReference type="PROSITE" id="PS51257">
    <property type="entry name" value="PROKAR_LIPOPROTEIN"/>
    <property type="match status" value="1"/>
</dbReference>
<dbReference type="PANTHER" id="PTHR30203:SF33">
    <property type="entry name" value="BLR4455 PROTEIN"/>
    <property type="match status" value="1"/>
</dbReference>
<organism evidence="10 11">
    <name type="scientific">Pseudomonas kuykendallii</name>
    <dbReference type="NCBI Taxonomy" id="1007099"/>
    <lineage>
        <taxon>Bacteria</taxon>
        <taxon>Pseudomonadati</taxon>
        <taxon>Pseudomonadota</taxon>
        <taxon>Gammaproteobacteria</taxon>
        <taxon>Pseudomonadales</taxon>
        <taxon>Pseudomonadaceae</taxon>
        <taxon>Pseudomonas</taxon>
    </lineage>
</organism>
<keyword evidence="8" id="KW-0732">Signal</keyword>
<dbReference type="SUPFAM" id="SSF56954">
    <property type="entry name" value="Outer membrane efflux proteins (OEP)"/>
    <property type="match status" value="1"/>
</dbReference>
<dbReference type="GO" id="GO:0015562">
    <property type="term" value="F:efflux transmembrane transporter activity"/>
    <property type="evidence" value="ECO:0007669"/>
    <property type="project" value="InterPro"/>
</dbReference>
<evidence type="ECO:0000313" key="11">
    <source>
        <dbReference type="Proteomes" id="UP000249198"/>
    </source>
</evidence>
<evidence type="ECO:0000313" key="10">
    <source>
        <dbReference type="EMBL" id="PZP24467.1"/>
    </source>
</evidence>
<dbReference type="Pfam" id="PF02321">
    <property type="entry name" value="OEP"/>
    <property type="match status" value="2"/>
</dbReference>
<dbReference type="NCBIfam" id="TIGR01845">
    <property type="entry name" value="outer_NodT"/>
    <property type="match status" value="1"/>
</dbReference>
<keyword evidence="7 8" id="KW-0449">Lipoprotein</keyword>
<keyword evidence="9" id="KW-0175">Coiled coil</keyword>